<dbReference type="PANTHER" id="PTHR43024">
    <property type="entry name" value="UDP-N-ACETYLMURAMOYL-TRIPEPTIDE--D-ALANYL-D-ALANINE LIGASE"/>
    <property type="match status" value="1"/>
</dbReference>
<dbReference type="Pfam" id="PF02875">
    <property type="entry name" value="Mur_ligase_C"/>
    <property type="match status" value="1"/>
</dbReference>
<dbReference type="InterPro" id="IPR004101">
    <property type="entry name" value="Mur_ligase_C"/>
</dbReference>
<feature type="transmembrane region" description="Helical" evidence="4">
    <location>
        <begin position="181"/>
        <end position="202"/>
    </location>
</feature>
<keyword evidence="1" id="KW-0436">Ligase</keyword>
<reference evidence="7 8" key="1">
    <citation type="journal article" date="2016" name="Environ. Microbiol.">
        <title>Genomic resolution of a cold subsurface aquifer community provides metabolic insights for novel microbes adapted to high CO concentrations.</title>
        <authorList>
            <person name="Probst A.J."/>
            <person name="Castelle C.J."/>
            <person name="Singh A."/>
            <person name="Brown C.T."/>
            <person name="Anantharaman K."/>
            <person name="Sharon I."/>
            <person name="Hug L.A."/>
            <person name="Burstein D."/>
            <person name="Emerson J.B."/>
            <person name="Thomas B.C."/>
            <person name="Banfield J.F."/>
        </authorList>
    </citation>
    <scope>NUCLEOTIDE SEQUENCE [LARGE SCALE GENOMIC DNA]</scope>
    <source>
        <strain evidence="7">CG2_30_54_11</strain>
    </source>
</reference>
<accession>A0A1J5IU01</accession>
<dbReference type="InterPro" id="IPR036615">
    <property type="entry name" value="Mur_ligase_C_dom_sf"/>
</dbReference>
<protein>
    <recommendedName>
        <fullName evidence="9">Mur ligase central domain-containing protein</fullName>
    </recommendedName>
</protein>
<proteinExistence type="predicted"/>
<dbReference type="Gene3D" id="3.90.190.20">
    <property type="entry name" value="Mur ligase, C-terminal domain"/>
    <property type="match status" value="1"/>
</dbReference>
<evidence type="ECO:0000259" key="5">
    <source>
        <dbReference type="Pfam" id="PF02875"/>
    </source>
</evidence>
<evidence type="ECO:0000259" key="6">
    <source>
        <dbReference type="Pfam" id="PF08245"/>
    </source>
</evidence>
<evidence type="ECO:0008006" key="9">
    <source>
        <dbReference type="Google" id="ProtNLM"/>
    </source>
</evidence>
<dbReference type="InterPro" id="IPR051046">
    <property type="entry name" value="MurCDEF_CellWall_CoF430Synth"/>
</dbReference>
<dbReference type="InterPro" id="IPR036565">
    <property type="entry name" value="Mur-like_cat_sf"/>
</dbReference>
<keyword evidence="4" id="KW-1133">Transmembrane helix</keyword>
<organism evidence="7 8">
    <name type="scientific">Candidatus Wirthbacteria bacterium CG2_30_54_11</name>
    <dbReference type="NCBI Taxonomy" id="1817892"/>
    <lineage>
        <taxon>Bacteria</taxon>
        <taxon>Candidatus Wirthbacteria</taxon>
    </lineage>
</organism>
<name>A0A1J5IU01_9BACT</name>
<feature type="transmembrane region" description="Helical" evidence="4">
    <location>
        <begin position="96"/>
        <end position="115"/>
    </location>
</feature>
<feature type="transmembrane region" description="Helical" evidence="4">
    <location>
        <begin position="209"/>
        <end position="228"/>
    </location>
</feature>
<evidence type="ECO:0000313" key="7">
    <source>
        <dbReference type="EMBL" id="OIP97866.1"/>
    </source>
</evidence>
<dbReference type="GO" id="GO:0016881">
    <property type="term" value="F:acid-amino acid ligase activity"/>
    <property type="evidence" value="ECO:0007669"/>
    <property type="project" value="InterPro"/>
</dbReference>
<evidence type="ECO:0000256" key="4">
    <source>
        <dbReference type="SAM" id="Phobius"/>
    </source>
</evidence>
<comment type="caution">
    <text evidence="7">The sequence shown here is derived from an EMBL/GenBank/DDBJ whole genome shotgun (WGS) entry which is preliminary data.</text>
</comment>
<dbReference type="AlphaFoldDB" id="A0A1J5IU01"/>
<keyword evidence="4" id="KW-0812">Transmembrane</keyword>
<keyword evidence="4" id="KW-0472">Membrane</keyword>
<feature type="transmembrane region" description="Helical" evidence="4">
    <location>
        <begin position="140"/>
        <end position="161"/>
    </location>
</feature>
<dbReference type="SUPFAM" id="SSF53244">
    <property type="entry name" value="MurD-like peptide ligases, peptide-binding domain"/>
    <property type="match status" value="1"/>
</dbReference>
<evidence type="ECO:0000256" key="1">
    <source>
        <dbReference type="ARBA" id="ARBA00022598"/>
    </source>
</evidence>
<feature type="transmembrane region" description="Helical" evidence="4">
    <location>
        <begin position="6"/>
        <end position="35"/>
    </location>
</feature>
<dbReference type="Proteomes" id="UP000183245">
    <property type="component" value="Unassembled WGS sequence"/>
</dbReference>
<dbReference type="Pfam" id="PF08245">
    <property type="entry name" value="Mur_ligase_M"/>
    <property type="match status" value="1"/>
</dbReference>
<dbReference type="PANTHER" id="PTHR43024:SF1">
    <property type="entry name" value="UDP-N-ACETYLMURAMOYL-TRIPEPTIDE--D-ALANYL-D-ALANINE LIGASE"/>
    <property type="match status" value="1"/>
</dbReference>
<keyword evidence="3" id="KW-0067">ATP-binding</keyword>
<evidence type="ECO:0000256" key="3">
    <source>
        <dbReference type="ARBA" id="ARBA00022840"/>
    </source>
</evidence>
<evidence type="ECO:0000313" key="8">
    <source>
        <dbReference type="Proteomes" id="UP000183245"/>
    </source>
</evidence>
<dbReference type="InterPro" id="IPR013221">
    <property type="entry name" value="Mur_ligase_cen"/>
</dbReference>
<feature type="domain" description="Mur ligase C-terminal" evidence="5">
    <location>
        <begin position="501"/>
        <end position="620"/>
    </location>
</feature>
<feature type="domain" description="Mur ligase central" evidence="6">
    <location>
        <begin position="252"/>
        <end position="473"/>
    </location>
</feature>
<feature type="transmembrane region" description="Helical" evidence="4">
    <location>
        <begin position="67"/>
        <end position="90"/>
    </location>
</feature>
<sequence length="633" mass="69438">MDQSYVYALIGAAIVIFVLWLPAAFASLLGLFALWQQKEYRRDRMRSYRSTREGRQLWKGPGRKVRVWFLLIVLILFLAMYLVNAIAASGDSSMVFSYYFVVILLLTAALVLWWGSESWSTIRALATHQFKRPQLTSKMLLLLVFCVPVFLYAVGPLVLIFPGELLFHVWPGLSMLRQVVIALYIPFFYLYAAFGFHVGYAVGLTLLDLLVPSLVAASVGLLSPLTAAGKRSLAKKARGKMQQFPDLRVIAVTGSYGKSSTKELIAALLGSRYKVKKTEKNHNTLIGVSQTILSEVKGDEDFLVVEMGAYTKGEIRELCAVTPPCISVVTAINEQHLSLFGKSLDDTSEAKFEIIEGLSAFASRTSQPAIAVLNADNEHTARMAAWIKERGSGPKPRVYLYSAKGRINAGGIRTALLAINIKQDAAGVHFLLVDNQQEKQSGTGSLQAAGLNVTLKVVRKEMVGNYLAAVCVALSAGMTLSDIVLATSQLPEPLPGTYVVKQGLNGAQIIDESYSSNPDGFLAALEFLKSLPAKRKIVVTRGMIELGSRSDEAHRKVGEKIALSADLLFLTSHESEQEFRQGIGHARRSSFRTTVQTDAGQLSQLFSAQIKADDVILIEGRIPQFLHSLLCRS</sequence>
<dbReference type="EMBL" id="MNZT01000044">
    <property type="protein sequence ID" value="OIP97866.1"/>
    <property type="molecule type" value="Genomic_DNA"/>
</dbReference>
<gene>
    <name evidence="7" type="ORF">AUK40_02315</name>
</gene>
<dbReference type="STRING" id="1817892.AUK40_02315"/>
<evidence type="ECO:0000256" key="2">
    <source>
        <dbReference type="ARBA" id="ARBA00022741"/>
    </source>
</evidence>
<keyword evidence="2" id="KW-0547">Nucleotide-binding</keyword>
<dbReference type="GO" id="GO:0005524">
    <property type="term" value="F:ATP binding"/>
    <property type="evidence" value="ECO:0007669"/>
    <property type="project" value="UniProtKB-KW"/>
</dbReference>
<dbReference type="Gene3D" id="3.40.1190.10">
    <property type="entry name" value="Mur-like, catalytic domain"/>
    <property type="match status" value="1"/>
</dbReference>
<dbReference type="SUPFAM" id="SSF53623">
    <property type="entry name" value="MurD-like peptide ligases, catalytic domain"/>
    <property type="match status" value="1"/>
</dbReference>